<organism evidence="3 4">
    <name type="scientific">Amphibalanus amphitrite</name>
    <name type="common">Striped barnacle</name>
    <name type="synonym">Balanus amphitrite</name>
    <dbReference type="NCBI Taxonomy" id="1232801"/>
    <lineage>
        <taxon>Eukaryota</taxon>
        <taxon>Metazoa</taxon>
        <taxon>Ecdysozoa</taxon>
        <taxon>Arthropoda</taxon>
        <taxon>Crustacea</taxon>
        <taxon>Multicrustacea</taxon>
        <taxon>Cirripedia</taxon>
        <taxon>Thoracica</taxon>
        <taxon>Thoracicalcarea</taxon>
        <taxon>Balanomorpha</taxon>
        <taxon>Balanoidea</taxon>
        <taxon>Balanidae</taxon>
        <taxon>Amphibalaninae</taxon>
        <taxon>Amphibalanus</taxon>
    </lineage>
</organism>
<evidence type="ECO:0000256" key="2">
    <source>
        <dbReference type="SAM" id="MobiDB-lite"/>
    </source>
</evidence>
<dbReference type="Gene3D" id="2.120.10.80">
    <property type="entry name" value="Kelch-type beta propeller"/>
    <property type="match status" value="2"/>
</dbReference>
<evidence type="ECO:0000313" key="4">
    <source>
        <dbReference type="Proteomes" id="UP000440578"/>
    </source>
</evidence>
<dbReference type="InterPro" id="IPR052637">
    <property type="entry name" value="KLHDC3-like"/>
</dbReference>
<reference evidence="3 4" key="1">
    <citation type="submission" date="2019-07" db="EMBL/GenBank/DDBJ databases">
        <title>Draft genome assembly of a fouling barnacle, Amphibalanus amphitrite (Darwin, 1854): The first reference genome for Thecostraca.</title>
        <authorList>
            <person name="Kim W."/>
        </authorList>
    </citation>
    <scope>NUCLEOTIDE SEQUENCE [LARGE SCALE GENOMIC DNA]</scope>
    <source>
        <strain evidence="3">SNU_AA5</strain>
        <tissue evidence="3">Soma without cirri and trophi</tissue>
    </source>
</reference>
<keyword evidence="4" id="KW-1185">Reference proteome</keyword>
<dbReference type="EMBL" id="VIIS01000752">
    <property type="protein sequence ID" value="KAF0305439.1"/>
    <property type="molecule type" value="Genomic_DNA"/>
</dbReference>
<dbReference type="Pfam" id="PF24681">
    <property type="entry name" value="Kelch_KLHDC2_KLHL20_DRC7"/>
    <property type="match status" value="1"/>
</dbReference>
<gene>
    <name evidence="3" type="primary">Klhdc3_0</name>
    <name evidence="3" type="ORF">FJT64_022920</name>
</gene>
<dbReference type="Proteomes" id="UP000440578">
    <property type="component" value="Unassembled WGS sequence"/>
</dbReference>
<dbReference type="PANTHER" id="PTHR46461">
    <property type="entry name" value="KELCH DOMAIN-CONTAINING PROTEIN 3"/>
    <property type="match status" value="1"/>
</dbReference>
<dbReference type="SMART" id="SM00612">
    <property type="entry name" value="Kelch"/>
    <property type="match status" value="3"/>
</dbReference>
<keyword evidence="1" id="KW-0880">Kelch repeat</keyword>
<dbReference type="SUPFAM" id="SSF117281">
    <property type="entry name" value="Kelch motif"/>
    <property type="match status" value="2"/>
</dbReference>
<dbReference type="GO" id="GO:0003682">
    <property type="term" value="F:chromatin binding"/>
    <property type="evidence" value="ECO:0007669"/>
    <property type="project" value="InterPro"/>
</dbReference>
<proteinExistence type="predicted"/>
<dbReference type="GO" id="GO:0005737">
    <property type="term" value="C:cytoplasm"/>
    <property type="evidence" value="ECO:0007669"/>
    <property type="project" value="TreeGrafter"/>
</dbReference>
<dbReference type="PANTHER" id="PTHR46461:SF1">
    <property type="entry name" value="KELCH DOMAIN-CONTAINING PROTEIN 3"/>
    <property type="match status" value="1"/>
</dbReference>
<feature type="region of interest" description="Disordered" evidence="2">
    <location>
        <begin position="338"/>
        <end position="391"/>
    </location>
</feature>
<evidence type="ECO:0000313" key="3">
    <source>
        <dbReference type="EMBL" id="KAF0305439.1"/>
    </source>
</evidence>
<evidence type="ECO:0000256" key="1">
    <source>
        <dbReference type="ARBA" id="ARBA00022441"/>
    </source>
</evidence>
<name>A0A6A4WJR9_AMPAM</name>
<dbReference type="OrthoDB" id="432528at2759"/>
<feature type="compositionally biased region" description="Basic residues" evidence="2">
    <location>
        <begin position="349"/>
        <end position="360"/>
    </location>
</feature>
<comment type="caution">
    <text evidence="3">The sequence shown here is derived from an EMBL/GenBank/DDBJ whole genome shotgun (WGS) entry which is preliminary data.</text>
</comment>
<dbReference type="AlphaFoldDB" id="A0A6A4WJR9"/>
<accession>A0A6A4WJR9</accession>
<sequence length="391" mass="44532">MKGRCDKKAHLTGYKAGDKLWVTDPTAAAGETLQWTKQPVPEYRADHPSSPPFLRYGHTATEYAGAAYIFGGRNEASVCNRLYRYDPYVDKWSRIAHGGMIPNARDGHAATRHGHCLYVHGGYDNDMEEFSRDLFRYDFREGVWHACALCDRWEGMHRDFHALSTVGDKLYLFGGKSDELEPYYSNRPVYDNHLYVYDPAAERWDRREAKGEAPGGRRSHSAFVIDGKLYTFGGLNCLAGEHYNTVHRYDPAANRWRLLRPHGRPPPVRRRAVACVHNGKAYIFGGTSPLIGSPMPAKSPAEEEDEPPLVDHSDLHVLEILHMAWAACGLPVPRHDGLETRPLLPRPTVGRRRPPARPKVRREVDHLRRSQSIFVRQRYGAQRPPLSDRHQ</sequence>
<dbReference type="InterPro" id="IPR015915">
    <property type="entry name" value="Kelch-typ_b-propeller"/>
</dbReference>
<protein>
    <submittedName>
        <fullName evidence="3">Kelch domain-containing protein 3</fullName>
    </submittedName>
</protein>
<dbReference type="InterPro" id="IPR006652">
    <property type="entry name" value="Kelch_1"/>
</dbReference>